<dbReference type="AlphaFoldDB" id="A0A9X2BIF8"/>
<evidence type="ECO:0000256" key="1">
    <source>
        <dbReference type="SAM" id="MobiDB-lite"/>
    </source>
</evidence>
<proteinExistence type="predicted"/>
<evidence type="ECO:0000313" key="2">
    <source>
        <dbReference type="EMBL" id="MCK6264065.1"/>
    </source>
</evidence>
<gene>
    <name evidence="2" type="ORF">KP803_12365</name>
</gene>
<dbReference type="RefSeq" id="WP_248009145.1">
    <property type="nucleotide sequence ID" value="NZ_JAJHVV010000007.1"/>
</dbReference>
<evidence type="ECO:0000313" key="3">
    <source>
        <dbReference type="Proteomes" id="UP001139559"/>
    </source>
</evidence>
<dbReference type="Proteomes" id="UP001139559">
    <property type="component" value="Unassembled WGS sequence"/>
</dbReference>
<reference evidence="2" key="1">
    <citation type="submission" date="2021-11" db="EMBL/GenBank/DDBJ databases">
        <title>Vibrio ZSDE26 sp. nov. and Vibrio ZSDZ34 sp. nov., isolated from coastal seawater in Qingdao.</title>
        <authorList>
            <person name="Zhang P."/>
        </authorList>
    </citation>
    <scope>NUCLEOTIDE SEQUENCE</scope>
    <source>
        <strain evidence="2">ZSDE26</strain>
    </source>
</reference>
<comment type="caution">
    <text evidence="2">The sequence shown here is derived from an EMBL/GenBank/DDBJ whole genome shotgun (WGS) entry which is preliminary data.</text>
</comment>
<accession>A0A9X2BIF8</accession>
<keyword evidence="3" id="KW-1185">Reference proteome</keyword>
<protein>
    <recommendedName>
        <fullName evidence="4">DUF2946 domain-containing protein</fullName>
    </recommendedName>
</protein>
<evidence type="ECO:0008006" key="4">
    <source>
        <dbReference type="Google" id="ProtNLM"/>
    </source>
</evidence>
<dbReference type="EMBL" id="JAJHVV010000007">
    <property type="protein sequence ID" value="MCK6264065.1"/>
    <property type="molecule type" value="Genomic_DNA"/>
</dbReference>
<organism evidence="2 3">
    <name type="scientific">Vibrio amylolyticus</name>
    <dbReference type="NCBI Taxonomy" id="2847292"/>
    <lineage>
        <taxon>Bacteria</taxon>
        <taxon>Pseudomonadati</taxon>
        <taxon>Pseudomonadota</taxon>
        <taxon>Gammaproteobacteria</taxon>
        <taxon>Vibrionales</taxon>
        <taxon>Vibrionaceae</taxon>
        <taxon>Vibrio</taxon>
    </lineage>
</organism>
<name>A0A9X2BIF8_9VIBR</name>
<sequence length="150" mass="16118">MNKASRPIWLSFLLLTLMMITTFVISAQNTRVAPIKINPVGMNQSNESDPSLVGQSLSSASLLPLHSSTLINNSRSSDCPDQEHSIPSPHNAQSKHGCGSSCLFKIPTSQSGVILAVQSHSLALIEPDQNPTTQARADTLYRPPILSFPA</sequence>
<feature type="region of interest" description="Disordered" evidence="1">
    <location>
        <begin position="73"/>
        <end position="92"/>
    </location>
</feature>